<organism evidence="1 2">
    <name type="scientific">Hyalomma asiaticum</name>
    <name type="common">Tick</name>
    <dbReference type="NCBI Taxonomy" id="266040"/>
    <lineage>
        <taxon>Eukaryota</taxon>
        <taxon>Metazoa</taxon>
        <taxon>Ecdysozoa</taxon>
        <taxon>Arthropoda</taxon>
        <taxon>Chelicerata</taxon>
        <taxon>Arachnida</taxon>
        <taxon>Acari</taxon>
        <taxon>Parasitiformes</taxon>
        <taxon>Ixodida</taxon>
        <taxon>Ixodoidea</taxon>
        <taxon>Ixodidae</taxon>
        <taxon>Hyalomminae</taxon>
        <taxon>Hyalomma</taxon>
    </lineage>
</organism>
<name>A0ACB7RNW9_HYAAI</name>
<keyword evidence="2" id="KW-1185">Reference proteome</keyword>
<proteinExistence type="predicted"/>
<protein>
    <submittedName>
        <fullName evidence="1">Uncharacterized protein</fullName>
    </submittedName>
</protein>
<sequence>MPKGVAKDAGGDSDKDALDVKDLRELVKAFENFKRDYRSDMRELKDSVSFCTDICNDVKGIAENIKQLRQEMHDIVNENKALKAENERLAQKCEELEQYQRLNNVEVKGVPVGDDPVLAMKKIGETVGEAVDKADLDTCHWTEKGQCCHVSKVEWSVGSSRLIKRKHTGTGSKDISWPYHWDIHRFLGTLPLHDERLAEEGGFNQGSPTQELLNEQRQLRLSLKQRRERKLELKEQQLQLFKDAAAMDEKLVSLPEALAKK</sequence>
<evidence type="ECO:0000313" key="2">
    <source>
        <dbReference type="Proteomes" id="UP000821845"/>
    </source>
</evidence>
<accession>A0ACB7RNW9</accession>
<evidence type="ECO:0000313" key="1">
    <source>
        <dbReference type="EMBL" id="KAH6923516.1"/>
    </source>
</evidence>
<comment type="caution">
    <text evidence="1">The sequence shown here is derived from an EMBL/GenBank/DDBJ whole genome shotgun (WGS) entry which is preliminary data.</text>
</comment>
<dbReference type="Proteomes" id="UP000821845">
    <property type="component" value="Chromosome 8"/>
</dbReference>
<dbReference type="EMBL" id="CM023488">
    <property type="protein sequence ID" value="KAH6923516.1"/>
    <property type="molecule type" value="Genomic_DNA"/>
</dbReference>
<gene>
    <name evidence="1" type="ORF">HPB50_002138</name>
</gene>
<reference evidence="1" key="1">
    <citation type="submission" date="2020-05" db="EMBL/GenBank/DDBJ databases">
        <title>Large-scale comparative analyses of tick genomes elucidate their genetic diversity and vector capacities.</title>
        <authorList>
            <person name="Jia N."/>
            <person name="Wang J."/>
            <person name="Shi W."/>
            <person name="Du L."/>
            <person name="Sun Y."/>
            <person name="Zhan W."/>
            <person name="Jiang J."/>
            <person name="Wang Q."/>
            <person name="Zhang B."/>
            <person name="Ji P."/>
            <person name="Sakyi L.B."/>
            <person name="Cui X."/>
            <person name="Yuan T."/>
            <person name="Jiang B."/>
            <person name="Yang W."/>
            <person name="Lam T.T.-Y."/>
            <person name="Chang Q."/>
            <person name="Ding S."/>
            <person name="Wang X."/>
            <person name="Zhu J."/>
            <person name="Ruan X."/>
            <person name="Zhao L."/>
            <person name="Wei J."/>
            <person name="Que T."/>
            <person name="Du C."/>
            <person name="Cheng J."/>
            <person name="Dai P."/>
            <person name="Han X."/>
            <person name="Huang E."/>
            <person name="Gao Y."/>
            <person name="Liu J."/>
            <person name="Shao H."/>
            <person name="Ye R."/>
            <person name="Li L."/>
            <person name="Wei W."/>
            <person name="Wang X."/>
            <person name="Wang C."/>
            <person name="Yang T."/>
            <person name="Huo Q."/>
            <person name="Li W."/>
            <person name="Guo W."/>
            <person name="Chen H."/>
            <person name="Zhou L."/>
            <person name="Ni X."/>
            <person name="Tian J."/>
            <person name="Zhou Y."/>
            <person name="Sheng Y."/>
            <person name="Liu T."/>
            <person name="Pan Y."/>
            <person name="Xia L."/>
            <person name="Li J."/>
            <person name="Zhao F."/>
            <person name="Cao W."/>
        </authorList>
    </citation>
    <scope>NUCLEOTIDE SEQUENCE</scope>
    <source>
        <strain evidence="1">Hyas-2018</strain>
    </source>
</reference>